<dbReference type="SMART" id="SM00597">
    <property type="entry name" value="ZnF_TTF"/>
    <property type="match status" value="1"/>
</dbReference>
<proteinExistence type="predicted"/>
<dbReference type="GeneID" id="100113527"/>
<dbReference type="InParanoid" id="A0A7M7HB42"/>
<name>A0A7M7HB42_NASVI</name>
<sequence>MAPQIKGISLKGTLDLIPRFKGSNISVTQFVDGCTEVRDILPEGNEEDYTSNNIENFKEQSPSEESSLSIATAEPSTTSDEFDNINQIRFCDNVFVTPTRSLQCGESEVSDDPAKWTIDEKTINVLLNRGFQQNMNADFSLSKREIHSQNWSMNKNVFYRTLSNGSTQLRSWLIYSKSAMAIFCGPCKLFGESQVLTAGYSDWRNVYHVVKDHEKSKTHKSNVTAVLERSQSEKNIYAQLGKQINDEIRGDDERFGSLHNGNYMMVLELISEFDPFLAEHIQLYGTGADETGYPRERFIKLIPNCGHKAEELAEVVLSTLEELKLDIKNCRGQSYDNASNMSDAYSGLQARIKEVNLRADYVPCSAYPLNLVGGKS</sequence>
<dbReference type="AlphaFoldDB" id="A0A7M7HB42"/>
<keyword evidence="3" id="KW-1185">Reference proteome</keyword>
<dbReference type="OrthoDB" id="7554911at2759"/>
<evidence type="ECO:0000313" key="3">
    <source>
        <dbReference type="Proteomes" id="UP000002358"/>
    </source>
</evidence>
<protein>
    <recommendedName>
        <fullName evidence="1">TTF-type domain-containing protein</fullName>
    </recommendedName>
</protein>
<dbReference type="InterPro" id="IPR006580">
    <property type="entry name" value="Znf_TTF"/>
</dbReference>
<dbReference type="KEGG" id="nvi:100113527"/>
<organism evidence="2 3">
    <name type="scientific">Nasonia vitripennis</name>
    <name type="common">Parasitic wasp</name>
    <dbReference type="NCBI Taxonomy" id="7425"/>
    <lineage>
        <taxon>Eukaryota</taxon>
        <taxon>Metazoa</taxon>
        <taxon>Ecdysozoa</taxon>
        <taxon>Arthropoda</taxon>
        <taxon>Hexapoda</taxon>
        <taxon>Insecta</taxon>
        <taxon>Pterygota</taxon>
        <taxon>Neoptera</taxon>
        <taxon>Endopterygota</taxon>
        <taxon>Hymenoptera</taxon>
        <taxon>Apocrita</taxon>
        <taxon>Proctotrupomorpha</taxon>
        <taxon>Chalcidoidea</taxon>
        <taxon>Pteromalidae</taxon>
        <taxon>Pteromalinae</taxon>
        <taxon>Nasonia</taxon>
    </lineage>
</organism>
<dbReference type="PANTHER" id="PTHR45749:SF23">
    <property type="entry name" value="ZINC FINGER MYM-TYPE PROTEIN 1-LIKE"/>
    <property type="match status" value="1"/>
</dbReference>
<evidence type="ECO:0000259" key="1">
    <source>
        <dbReference type="SMART" id="SM00597"/>
    </source>
</evidence>
<dbReference type="RefSeq" id="XP_008213153.2">
    <property type="nucleotide sequence ID" value="XM_008214931.2"/>
</dbReference>
<dbReference type="Proteomes" id="UP000002358">
    <property type="component" value="Unassembled WGS sequence"/>
</dbReference>
<dbReference type="PANTHER" id="PTHR45749">
    <property type="match status" value="1"/>
</dbReference>
<feature type="domain" description="TTF-type" evidence="1">
    <location>
        <begin position="157"/>
        <end position="238"/>
    </location>
</feature>
<reference evidence="2" key="1">
    <citation type="submission" date="2021-01" db="UniProtKB">
        <authorList>
            <consortium name="EnsemblMetazoa"/>
        </authorList>
    </citation>
    <scope>IDENTIFICATION</scope>
</reference>
<dbReference type="EnsemblMetazoa" id="XM_008214931">
    <property type="protein sequence ID" value="XP_008213153"/>
    <property type="gene ID" value="LOC100113527"/>
</dbReference>
<accession>A0A7M7HB42</accession>
<evidence type="ECO:0000313" key="2">
    <source>
        <dbReference type="EnsemblMetazoa" id="XP_008213153"/>
    </source>
</evidence>